<keyword evidence="3" id="KW-1185">Reference proteome</keyword>
<dbReference type="Proteomes" id="UP001634394">
    <property type="component" value="Unassembled WGS sequence"/>
</dbReference>
<keyword evidence="1" id="KW-0732">Signal</keyword>
<protein>
    <submittedName>
        <fullName evidence="2">Uncharacterized protein</fullName>
    </submittedName>
</protein>
<feature type="chain" id="PRO_5044869535" evidence="1">
    <location>
        <begin position="20"/>
        <end position="119"/>
    </location>
</feature>
<evidence type="ECO:0000256" key="1">
    <source>
        <dbReference type="SAM" id="SignalP"/>
    </source>
</evidence>
<evidence type="ECO:0000313" key="2">
    <source>
        <dbReference type="EMBL" id="KAL3854644.1"/>
    </source>
</evidence>
<name>A0ABD3UYZ3_SINWO</name>
<dbReference type="EMBL" id="JBJQND010000014">
    <property type="protein sequence ID" value="KAL3854644.1"/>
    <property type="molecule type" value="Genomic_DNA"/>
</dbReference>
<evidence type="ECO:0000313" key="3">
    <source>
        <dbReference type="Proteomes" id="UP001634394"/>
    </source>
</evidence>
<proteinExistence type="predicted"/>
<feature type="signal peptide" evidence="1">
    <location>
        <begin position="1"/>
        <end position="19"/>
    </location>
</feature>
<accession>A0ABD3UYZ3</accession>
<organism evidence="2 3">
    <name type="scientific">Sinanodonta woodiana</name>
    <name type="common">Chinese pond mussel</name>
    <name type="synonym">Anodonta woodiana</name>
    <dbReference type="NCBI Taxonomy" id="1069815"/>
    <lineage>
        <taxon>Eukaryota</taxon>
        <taxon>Metazoa</taxon>
        <taxon>Spiralia</taxon>
        <taxon>Lophotrochozoa</taxon>
        <taxon>Mollusca</taxon>
        <taxon>Bivalvia</taxon>
        <taxon>Autobranchia</taxon>
        <taxon>Heteroconchia</taxon>
        <taxon>Palaeoheterodonta</taxon>
        <taxon>Unionida</taxon>
        <taxon>Unionoidea</taxon>
        <taxon>Unionidae</taxon>
        <taxon>Unioninae</taxon>
        <taxon>Sinanodonta</taxon>
    </lineage>
</organism>
<comment type="caution">
    <text evidence="2">The sequence shown here is derived from an EMBL/GenBank/DDBJ whole genome shotgun (WGS) entry which is preliminary data.</text>
</comment>
<reference evidence="2 3" key="1">
    <citation type="submission" date="2024-11" db="EMBL/GenBank/DDBJ databases">
        <title>Chromosome-level genome assembly of the freshwater bivalve Anodonta woodiana.</title>
        <authorList>
            <person name="Chen X."/>
        </authorList>
    </citation>
    <scope>NUCLEOTIDE SEQUENCE [LARGE SCALE GENOMIC DNA]</scope>
    <source>
        <strain evidence="2">MN2024</strain>
        <tissue evidence="2">Gills</tissue>
    </source>
</reference>
<gene>
    <name evidence="2" type="ORF">ACJMK2_013905</name>
</gene>
<sequence length="119" mass="12881">MNLLTFVLMTVVILNYVTSTNVGFGSYLPGLSDPSYGLWTGGLGGGYGQLSGYGGPTFPSSNGYLPKRVKNHEPIVLEGGYENGNKFGNGGLSEYIFVCNYPSLSIWGFSSLLFYKIFH</sequence>
<dbReference type="AlphaFoldDB" id="A0ABD3UYZ3"/>